<feature type="region of interest" description="Disordered" evidence="1">
    <location>
        <begin position="20"/>
        <end position="44"/>
    </location>
</feature>
<keyword evidence="3" id="KW-1185">Reference proteome</keyword>
<protein>
    <submittedName>
        <fullName evidence="2">Uncharacterized protein</fullName>
    </submittedName>
</protein>
<feature type="compositionally biased region" description="Polar residues" evidence="1">
    <location>
        <begin position="142"/>
        <end position="152"/>
    </location>
</feature>
<accession>A0A4Y9XLP0</accession>
<sequence length="214" mass="23551">MIDRRIFVRLRVILTCSAADDPEDRTGQDRTGEQYPEARASSQGLPCTAASCTVTVNSWDASSYAGTQVRTAVRSRAEQYRIREPDRALRSQSSSLPTDDSRTAASDSESYSKLPPYTPHPVGPRHRTGTRGATEHLPVPEPQSTIRQTDAQVQPYKRGGRILYEYGAPATCVIALRKPPAIFWNPILKPPVSHRVVLVNTVYTGAGLRASMTD</sequence>
<feature type="non-terminal residue" evidence="2">
    <location>
        <position position="214"/>
    </location>
</feature>
<evidence type="ECO:0000313" key="3">
    <source>
        <dbReference type="Proteomes" id="UP000298327"/>
    </source>
</evidence>
<name>A0A4Y9XLP0_9AGAM</name>
<dbReference type="AlphaFoldDB" id="A0A4Y9XLP0"/>
<feature type="compositionally biased region" description="Basic and acidic residues" evidence="1">
    <location>
        <begin position="75"/>
        <end position="89"/>
    </location>
</feature>
<comment type="caution">
    <text evidence="2">The sequence shown here is derived from an EMBL/GenBank/DDBJ whole genome shotgun (WGS) entry which is preliminary data.</text>
</comment>
<dbReference type="Proteomes" id="UP000298327">
    <property type="component" value="Unassembled WGS sequence"/>
</dbReference>
<feature type="compositionally biased region" description="Polar residues" evidence="1">
    <location>
        <begin position="90"/>
        <end position="111"/>
    </location>
</feature>
<proteinExistence type="predicted"/>
<feature type="region of interest" description="Disordered" evidence="1">
    <location>
        <begin position="70"/>
        <end position="153"/>
    </location>
</feature>
<reference evidence="2 3" key="1">
    <citation type="submission" date="2019-02" db="EMBL/GenBank/DDBJ databases">
        <title>Genome sequencing of the rare red list fungi Dentipellis fragilis.</title>
        <authorList>
            <person name="Buettner E."/>
            <person name="Kellner H."/>
        </authorList>
    </citation>
    <scope>NUCLEOTIDE SEQUENCE [LARGE SCALE GENOMIC DNA]</scope>
    <source>
        <strain evidence="2 3">DSM 105465</strain>
    </source>
</reference>
<gene>
    <name evidence="2" type="ORF">EVG20_g11616</name>
</gene>
<evidence type="ECO:0000256" key="1">
    <source>
        <dbReference type="SAM" id="MobiDB-lite"/>
    </source>
</evidence>
<evidence type="ECO:0000313" key="2">
    <source>
        <dbReference type="EMBL" id="TFY50273.1"/>
    </source>
</evidence>
<dbReference type="EMBL" id="SEOQ01001910">
    <property type="protein sequence ID" value="TFY50273.1"/>
    <property type="molecule type" value="Genomic_DNA"/>
</dbReference>
<organism evidence="2 3">
    <name type="scientific">Dentipellis fragilis</name>
    <dbReference type="NCBI Taxonomy" id="205917"/>
    <lineage>
        <taxon>Eukaryota</taxon>
        <taxon>Fungi</taxon>
        <taxon>Dikarya</taxon>
        <taxon>Basidiomycota</taxon>
        <taxon>Agaricomycotina</taxon>
        <taxon>Agaricomycetes</taxon>
        <taxon>Russulales</taxon>
        <taxon>Hericiaceae</taxon>
        <taxon>Dentipellis</taxon>
    </lineage>
</organism>